<sequence>MLRPGIYEHYKGKRYKVIGVVRHSETLEELVHYQALYGEYGFWVRPLIMFIENITIDGTSVPRFKYLREK</sequence>
<dbReference type="InterPro" id="IPR037135">
    <property type="entry name" value="DUF1653-like_dom_sf"/>
</dbReference>
<dbReference type="EMBL" id="MHKE01000005">
    <property type="protein sequence ID" value="OGY84718.1"/>
    <property type="molecule type" value="Genomic_DNA"/>
</dbReference>
<dbReference type="Proteomes" id="UP000179164">
    <property type="component" value="Unassembled WGS sequence"/>
</dbReference>
<name>A0A1G2B689_9BACT</name>
<dbReference type="Gene3D" id="2.30.30.320">
    <property type="entry name" value="DUF1653-like domain"/>
    <property type="match status" value="1"/>
</dbReference>
<dbReference type="InterPro" id="IPR023387">
    <property type="entry name" value="DUF1653-like_dom"/>
</dbReference>
<comment type="caution">
    <text evidence="2">The sequence shown here is derived from an EMBL/GenBank/DDBJ whole genome shotgun (WGS) entry which is preliminary data.</text>
</comment>
<dbReference type="STRING" id="1798543.A2898_01055"/>
<reference evidence="2 3" key="1">
    <citation type="journal article" date="2016" name="Nat. Commun.">
        <title>Thousands of microbial genomes shed light on interconnected biogeochemical processes in an aquifer system.</title>
        <authorList>
            <person name="Anantharaman K."/>
            <person name="Brown C.T."/>
            <person name="Hug L.A."/>
            <person name="Sharon I."/>
            <person name="Castelle C.J."/>
            <person name="Probst A.J."/>
            <person name="Thomas B.C."/>
            <person name="Singh A."/>
            <person name="Wilkins M.J."/>
            <person name="Karaoz U."/>
            <person name="Brodie E.L."/>
            <person name="Williams K.H."/>
            <person name="Hubbard S.S."/>
            <person name="Banfield J.F."/>
        </authorList>
    </citation>
    <scope>NUCLEOTIDE SEQUENCE [LARGE SCALE GENOMIC DNA]</scope>
</reference>
<protein>
    <recommendedName>
        <fullName evidence="1">DUF1653 domain-containing protein</fullName>
    </recommendedName>
</protein>
<organism evidence="2 3">
    <name type="scientific">Candidatus Kerfeldbacteria bacterium RIFCSPLOWO2_01_FULL_48_11</name>
    <dbReference type="NCBI Taxonomy" id="1798543"/>
    <lineage>
        <taxon>Bacteria</taxon>
        <taxon>Candidatus Kerfeldiibacteriota</taxon>
    </lineage>
</organism>
<evidence type="ECO:0000259" key="1">
    <source>
        <dbReference type="Pfam" id="PF07866"/>
    </source>
</evidence>
<proteinExistence type="predicted"/>
<accession>A0A1G2B689</accession>
<feature type="domain" description="DUF1653" evidence="1">
    <location>
        <begin position="5"/>
        <end position="66"/>
    </location>
</feature>
<gene>
    <name evidence="2" type="ORF">A2898_01055</name>
</gene>
<evidence type="ECO:0000313" key="2">
    <source>
        <dbReference type="EMBL" id="OGY84718.1"/>
    </source>
</evidence>
<evidence type="ECO:0000313" key="3">
    <source>
        <dbReference type="Proteomes" id="UP000179164"/>
    </source>
</evidence>
<dbReference type="Pfam" id="PF07866">
    <property type="entry name" value="DUF1653"/>
    <property type="match status" value="1"/>
</dbReference>
<dbReference type="AlphaFoldDB" id="A0A1G2B689"/>